<evidence type="ECO:0000313" key="2">
    <source>
        <dbReference type="Proteomes" id="UP000334820"/>
    </source>
</evidence>
<dbReference type="AlphaFoldDB" id="A0A5J4JUT4"/>
<dbReference type="EMBL" id="BKZV01000001">
    <property type="protein sequence ID" value="GER81484.1"/>
    <property type="molecule type" value="Genomic_DNA"/>
</dbReference>
<dbReference type="Proteomes" id="UP000334820">
    <property type="component" value="Unassembled WGS sequence"/>
</dbReference>
<keyword evidence="2" id="KW-1185">Reference proteome</keyword>
<organism evidence="1 2">
    <name type="scientific">Thermogemmatispora aurantia</name>
    <dbReference type="NCBI Taxonomy" id="2045279"/>
    <lineage>
        <taxon>Bacteria</taxon>
        <taxon>Bacillati</taxon>
        <taxon>Chloroflexota</taxon>
        <taxon>Ktedonobacteria</taxon>
        <taxon>Thermogemmatisporales</taxon>
        <taxon>Thermogemmatisporaceae</taxon>
        <taxon>Thermogemmatispora</taxon>
    </lineage>
</organism>
<sequence>MDLVTTRVPDRKDSKVSRLRELAVVDARSSLCRLAWSRLGQWLHAMLTLGGLGVEEAGDW</sequence>
<evidence type="ECO:0000313" key="1">
    <source>
        <dbReference type="EMBL" id="GER81484.1"/>
    </source>
</evidence>
<accession>A0A5J4JUT4</accession>
<gene>
    <name evidence="1" type="ORF">KTAU_01230</name>
</gene>
<proteinExistence type="predicted"/>
<protein>
    <submittedName>
        <fullName evidence="1">Uncharacterized protein</fullName>
    </submittedName>
</protein>
<comment type="caution">
    <text evidence="1">The sequence shown here is derived from an EMBL/GenBank/DDBJ whole genome shotgun (WGS) entry which is preliminary data.</text>
</comment>
<reference evidence="1 2" key="1">
    <citation type="journal article" date="2019" name="Int. J. Syst. Evol. Microbiol.">
        <title>Thermogemmatispora aurantia sp. nov. and Thermogemmatispora argillosa sp. nov., within the class Ktedonobacteria, and emended description of the genus Thermogemmatispora.</title>
        <authorList>
            <person name="Zheng Y."/>
            <person name="Wang C.M."/>
            <person name="Sakai Y."/>
            <person name="Abe K."/>
            <person name="Yokota A."/>
            <person name="Yabe S."/>
        </authorList>
    </citation>
    <scope>NUCLEOTIDE SEQUENCE [LARGE SCALE GENOMIC DNA]</scope>
    <source>
        <strain evidence="1 2">A1-2</strain>
    </source>
</reference>
<name>A0A5J4JUT4_9CHLR</name>